<evidence type="ECO:0000256" key="5">
    <source>
        <dbReference type="ARBA" id="ARBA00023186"/>
    </source>
</evidence>
<dbReference type="SMART" id="SM00382">
    <property type="entry name" value="AAA"/>
    <property type="match status" value="2"/>
</dbReference>
<dbReference type="Pfam" id="PF10431">
    <property type="entry name" value="ClpB_D2-small"/>
    <property type="match status" value="1"/>
</dbReference>
<comment type="similarity">
    <text evidence="1 7">Belongs to the ClpA/ClpB family.</text>
</comment>
<dbReference type="SUPFAM" id="SSF52540">
    <property type="entry name" value="P-loop containing nucleoside triphosphate hydrolases"/>
    <property type="match status" value="2"/>
</dbReference>
<evidence type="ECO:0000256" key="1">
    <source>
        <dbReference type="ARBA" id="ARBA00008675"/>
    </source>
</evidence>
<dbReference type="SUPFAM" id="SSF81923">
    <property type="entry name" value="Double Clp-N motif"/>
    <property type="match status" value="1"/>
</dbReference>
<feature type="compositionally biased region" description="Polar residues" evidence="9">
    <location>
        <begin position="898"/>
        <end position="923"/>
    </location>
</feature>
<evidence type="ECO:0000256" key="3">
    <source>
        <dbReference type="ARBA" id="ARBA00022741"/>
    </source>
</evidence>
<evidence type="ECO:0000256" key="6">
    <source>
        <dbReference type="PROSITE-ProRule" id="PRU01251"/>
    </source>
</evidence>
<dbReference type="Gene3D" id="3.40.50.300">
    <property type="entry name" value="P-loop containing nucleotide triphosphate hydrolases"/>
    <property type="match status" value="3"/>
</dbReference>
<dbReference type="OrthoDB" id="47330at2759"/>
<organism evidence="11 12">
    <name type="scientific">Besnoitia besnoiti</name>
    <name type="common">Apicomplexan protozoan</name>
    <dbReference type="NCBI Taxonomy" id="94643"/>
    <lineage>
        <taxon>Eukaryota</taxon>
        <taxon>Sar</taxon>
        <taxon>Alveolata</taxon>
        <taxon>Apicomplexa</taxon>
        <taxon>Conoidasida</taxon>
        <taxon>Coccidia</taxon>
        <taxon>Eucoccidiorida</taxon>
        <taxon>Eimeriorina</taxon>
        <taxon>Sarcocystidae</taxon>
        <taxon>Besnoitia</taxon>
    </lineage>
</organism>
<dbReference type="FunFam" id="3.40.50.300:FF:000120">
    <property type="entry name" value="ATP-dependent chaperone ClpB"/>
    <property type="match status" value="1"/>
</dbReference>
<dbReference type="Proteomes" id="UP000224006">
    <property type="component" value="Chromosome VIII"/>
</dbReference>
<dbReference type="InterPro" id="IPR004176">
    <property type="entry name" value="Clp_R_N"/>
</dbReference>
<keyword evidence="8" id="KW-0175">Coiled coil</keyword>
<dbReference type="EMBL" id="NWUJ01000009">
    <property type="protein sequence ID" value="PFH33203.1"/>
    <property type="molecule type" value="Genomic_DNA"/>
</dbReference>
<dbReference type="PANTHER" id="PTHR11638">
    <property type="entry name" value="ATP-DEPENDENT CLP PROTEASE"/>
    <property type="match status" value="1"/>
</dbReference>
<keyword evidence="3 7" id="KW-0547">Nucleotide-binding</keyword>
<dbReference type="PANTHER" id="PTHR11638:SF18">
    <property type="entry name" value="HEAT SHOCK PROTEIN 104"/>
    <property type="match status" value="1"/>
</dbReference>
<dbReference type="GO" id="GO:0005524">
    <property type="term" value="F:ATP binding"/>
    <property type="evidence" value="ECO:0007669"/>
    <property type="project" value="UniProtKB-KW"/>
</dbReference>
<dbReference type="Gene3D" id="1.10.1780.10">
    <property type="entry name" value="Clp, N-terminal domain"/>
    <property type="match status" value="1"/>
</dbReference>
<dbReference type="SMART" id="SM01086">
    <property type="entry name" value="ClpB_D2-small"/>
    <property type="match status" value="1"/>
</dbReference>
<evidence type="ECO:0000256" key="4">
    <source>
        <dbReference type="ARBA" id="ARBA00022840"/>
    </source>
</evidence>
<keyword evidence="11" id="KW-0346">Stress response</keyword>
<gene>
    <name evidence="11" type="ORF">BESB_084020</name>
</gene>
<dbReference type="InterPro" id="IPR050130">
    <property type="entry name" value="ClpA_ClpB"/>
</dbReference>
<dbReference type="InterPro" id="IPR041546">
    <property type="entry name" value="ClpA/ClpB_AAA_lid"/>
</dbReference>
<dbReference type="GO" id="GO:0005737">
    <property type="term" value="C:cytoplasm"/>
    <property type="evidence" value="ECO:0007669"/>
    <property type="project" value="TreeGrafter"/>
</dbReference>
<keyword evidence="5 7" id="KW-0143">Chaperone</keyword>
<protein>
    <submittedName>
        <fullName evidence="11">Putative heat shock protein</fullName>
    </submittedName>
</protein>
<sequence length="930" mass="104337">MDPESWTTLVKKAFLAGQELCKERKNPQLDPAHVFDAMLRDKQSFATQVLTQSTGDFAQCQEEVHKLVLKFPQQTPPPDFPSPNHAMMSVLRQAQDFQKQMNDTHMSIDSLFLALVADKTLKRAVTEAGFTLKQLEEKAKAVRGSRAVSSAEDDATFDALKKYGVDFTDLAEKGKLDPVIGREDEIRRVIRILCRRTKNNPVLIGEPGVGKSAVVEGLARRIVEKDVPSSLHCRLISLDVGALISGAKYRGEFEERLKAVLQEVRDAEGKVILFIDEIHTILGAGKTDGALDAANLLKPMLARGELRCIGATTLDEYRKYVEKDAAFERRFQQVHVHEPSVQATISILRGLKDRYATHHGVRILDTALVEAAQLADRYITTRFLPDKAIDLMDEACAIARVQVDSKPEALDVLERQKVQLEIEVLALEKERDPASQKRLAEVKQHLATIEDDLRPLYLQYTQEKSRIDELGKLAQKQDELKAKIERAQRMGDLDLVAELKYDALPGVEARFKKLQQEQEEYERTHKPLLTEVVGPEQIADVVHRWTNIPVHKLTQSETDRLLSLRETLAEQVIGQSQAVEAVTQAILRSAAGLSKRNKPIGSFLFLGPTGVGKTELCKRVAESLFDTKDRLVRLDMSEYMEQHSVSRLIGAPPGYVGHDEGGQLTEEIRRNPYSVVLFDEVEKAHAQVWNVLLQVLDDGRLTDSQGRTVDFSNTILILTSNLGATYLLEAAQRAGTDEHAAAEAAAKEMVMMEVRKFFRPEMLNRLDDIVLFKALTNLNLRQVMSLQMQDVRERLAEKRIDLVTTDRACDHVVHEAFDPAYGARPLKRFIERHIVSELSLKLLKGEVVADSRVVCDWDPEARKWLWTTTVVAPPTGAQSTRKGPGLAADADMDDGSLTPDSRTLSIGSRTESYTNRSSAMHTTNAKKFRY</sequence>
<dbReference type="KEGG" id="bbes:BESB_084020"/>
<evidence type="ECO:0000256" key="7">
    <source>
        <dbReference type="RuleBase" id="RU004432"/>
    </source>
</evidence>
<dbReference type="Gene3D" id="1.10.8.60">
    <property type="match status" value="1"/>
</dbReference>
<dbReference type="AlphaFoldDB" id="A0A2A9MC09"/>
<evidence type="ECO:0000256" key="8">
    <source>
        <dbReference type="SAM" id="Coils"/>
    </source>
</evidence>
<keyword evidence="4 7" id="KW-0067">ATP-binding</keyword>
<feature type="domain" description="Clp R" evidence="10">
    <location>
        <begin position="3"/>
        <end position="145"/>
    </location>
</feature>
<dbReference type="Pfam" id="PF07724">
    <property type="entry name" value="AAA_2"/>
    <property type="match status" value="1"/>
</dbReference>
<keyword evidence="12" id="KW-1185">Reference proteome</keyword>
<evidence type="ECO:0000256" key="2">
    <source>
        <dbReference type="ARBA" id="ARBA00022737"/>
    </source>
</evidence>
<dbReference type="Pfam" id="PF17871">
    <property type="entry name" value="AAA_lid_9"/>
    <property type="match status" value="1"/>
</dbReference>
<feature type="coiled-coil region" evidence="8">
    <location>
        <begin position="470"/>
        <end position="524"/>
    </location>
</feature>
<dbReference type="InterPro" id="IPR036628">
    <property type="entry name" value="Clp_N_dom_sf"/>
</dbReference>
<dbReference type="Pfam" id="PF00004">
    <property type="entry name" value="AAA"/>
    <property type="match status" value="1"/>
</dbReference>
<dbReference type="InterPro" id="IPR003959">
    <property type="entry name" value="ATPase_AAA_core"/>
</dbReference>
<name>A0A2A9MC09_BESBE</name>
<reference evidence="11 12" key="1">
    <citation type="submission" date="2017-09" db="EMBL/GenBank/DDBJ databases">
        <title>Genome sequencing of Besnoitia besnoiti strain Bb-Ger1.</title>
        <authorList>
            <person name="Schares G."/>
            <person name="Venepally P."/>
            <person name="Lorenzi H.A."/>
        </authorList>
    </citation>
    <scope>NUCLEOTIDE SEQUENCE [LARGE SCALE GENOMIC DNA]</scope>
    <source>
        <strain evidence="11 12">Bb-Ger1</strain>
    </source>
</reference>
<dbReference type="RefSeq" id="XP_029217212.1">
    <property type="nucleotide sequence ID" value="XM_029366752.1"/>
</dbReference>
<dbReference type="GO" id="GO:0034605">
    <property type="term" value="P:cellular response to heat"/>
    <property type="evidence" value="ECO:0007669"/>
    <property type="project" value="TreeGrafter"/>
</dbReference>
<dbReference type="VEuPathDB" id="ToxoDB:BESB_084020"/>
<comment type="caution">
    <text evidence="11">The sequence shown here is derived from an EMBL/GenBank/DDBJ whole genome shotgun (WGS) entry which is preliminary data.</text>
</comment>
<dbReference type="InterPro" id="IPR028299">
    <property type="entry name" value="ClpA/B_CS2"/>
</dbReference>
<dbReference type="PRINTS" id="PR00300">
    <property type="entry name" value="CLPPROTEASEA"/>
</dbReference>
<accession>A0A2A9MC09</accession>
<dbReference type="CDD" id="cd19499">
    <property type="entry name" value="RecA-like_ClpB_Hsp104-like"/>
    <property type="match status" value="1"/>
</dbReference>
<dbReference type="PROSITE" id="PS51903">
    <property type="entry name" value="CLP_R"/>
    <property type="match status" value="1"/>
</dbReference>
<keyword evidence="2 6" id="KW-0677">Repeat</keyword>
<evidence type="ECO:0000313" key="12">
    <source>
        <dbReference type="Proteomes" id="UP000224006"/>
    </source>
</evidence>
<dbReference type="Pfam" id="PF02861">
    <property type="entry name" value="Clp_N"/>
    <property type="match status" value="1"/>
</dbReference>
<feature type="region of interest" description="Disordered" evidence="9">
    <location>
        <begin position="875"/>
        <end position="930"/>
    </location>
</feature>
<dbReference type="InterPro" id="IPR027417">
    <property type="entry name" value="P-loop_NTPase"/>
</dbReference>
<dbReference type="STRING" id="94643.A0A2A9MC09"/>
<proteinExistence type="inferred from homology"/>
<dbReference type="FunFam" id="3.40.50.300:FF:000010">
    <property type="entry name" value="Chaperone clpB 1, putative"/>
    <property type="match status" value="1"/>
</dbReference>
<dbReference type="InterPro" id="IPR019489">
    <property type="entry name" value="Clp_ATPase_C"/>
</dbReference>
<evidence type="ECO:0000313" key="11">
    <source>
        <dbReference type="EMBL" id="PFH33203.1"/>
    </source>
</evidence>
<dbReference type="GeneID" id="40313328"/>
<dbReference type="CDD" id="cd00009">
    <property type="entry name" value="AAA"/>
    <property type="match status" value="1"/>
</dbReference>
<dbReference type="InterPro" id="IPR018368">
    <property type="entry name" value="ClpA/B_CS1"/>
</dbReference>
<dbReference type="PROSITE" id="PS00871">
    <property type="entry name" value="CLPAB_2"/>
    <property type="match status" value="1"/>
</dbReference>
<dbReference type="InterPro" id="IPR001270">
    <property type="entry name" value="ClpA/B"/>
</dbReference>
<dbReference type="GO" id="GO:0016887">
    <property type="term" value="F:ATP hydrolysis activity"/>
    <property type="evidence" value="ECO:0007669"/>
    <property type="project" value="InterPro"/>
</dbReference>
<dbReference type="FunFam" id="3.40.50.300:FF:000025">
    <property type="entry name" value="ATP-dependent Clp protease subunit"/>
    <property type="match status" value="1"/>
</dbReference>
<evidence type="ECO:0000256" key="9">
    <source>
        <dbReference type="SAM" id="MobiDB-lite"/>
    </source>
</evidence>
<evidence type="ECO:0000259" key="10">
    <source>
        <dbReference type="PROSITE" id="PS51903"/>
    </source>
</evidence>
<dbReference type="PROSITE" id="PS00870">
    <property type="entry name" value="CLPAB_1"/>
    <property type="match status" value="1"/>
</dbReference>
<dbReference type="InterPro" id="IPR003593">
    <property type="entry name" value="AAA+_ATPase"/>
</dbReference>